<proteinExistence type="predicted"/>
<evidence type="ECO:0000313" key="2">
    <source>
        <dbReference type="Proteomes" id="UP000717696"/>
    </source>
</evidence>
<organism evidence="1 2">
    <name type="scientific">Dactylonectria estremocensis</name>
    <dbReference type="NCBI Taxonomy" id="1079267"/>
    <lineage>
        <taxon>Eukaryota</taxon>
        <taxon>Fungi</taxon>
        <taxon>Dikarya</taxon>
        <taxon>Ascomycota</taxon>
        <taxon>Pezizomycotina</taxon>
        <taxon>Sordariomycetes</taxon>
        <taxon>Hypocreomycetidae</taxon>
        <taxon>Hypocreales</taxon>
        <taxon>Nectriaceae</taxon>
        <taxon>Dactylonectria</taxon>
    </lineage>
</organism>
<reference evidence="1" key="1">
    <citation type="journal article" date="2021" name="Nat. Commun.">
        <title>Genetic determinants of endophytism in the Arabidopsis root mycobiome.</title>
        <authorList>
            <person name="Mesny F."/>
            <person name="Miyauchi S."/>
            <person name="Thiergart T."/>
            <person name="Pickel B."/>
            <person name="Atanasova L."/>
            <person name="Karlsson M."/>
            <person name="Huettel B."/>
            <person name="Barry K.W."/>
            <person name="Haridas S."/>
            <person name="Chen C."/>
            <person name="Bauer D."/>
            <person name="Andreopoulos W."/>
            <person name="Pangilinan J."/>
            <person name="LaButti K."/>
            <person name="Riley R."/>
            <person name="Lipzen A."/>
            <person name="Clum A."/>
            <person name="Drula E."/>
            <person name="Henrissat B."/>
            <person name="Kohler A."/>
            <person name="Grigoriev I.V."/>
            <person name="Martin F.M."/>
            <person name="Hacquard S."/>
        </authorList>
    </citation>
    <scope>NUCLEOTIDE SEQUENCE</scope>
    <source>
        <strain evidence="1">MPI-CAGE-AT-0021</strain>
    </source>
</reference>
<accession>A0A9P9E4Y6</accession>
<dbReference type="EMBL" id="JAGMUU010000019">
    <property type="protein sequence ID" value="KAH7131515.1"/>
    <property type="molecule type" value="Genomic_DNA"/>
</dbReference>
<protein>
    <submittedName>
        <fullName evidence="1">Uncharacterized protein</fullName>
    </submittedName>
</protein>
<sequence length="107" mass="11697">MRQGSMSMPMLRTLSAWCSSYPWLSQGSHAAPMAVPPVHIHEDSISNSQGWMPRLLIDDSSLMCAPARLPSQDKGPFLFSPALFWFLFASSGSSSALTPLLPKCLTK</sequence>
<name>A0A9P9E4Y6_9HYPO</name>
<comment type="caution">
    <text evidence="1">The sequence shown here is derived from an EMBL/GenBank/DDBJ whole genome shotgun (WGS) entry which is preliminary data.</text>
</comment>
<keyword evidence="2" id="KW-1185">Reference proteome</keyword>
<evidence type="ECO:0000313" key="1">
    <source>
        <dbReference type="EMBL" id="KAH7131515.1"/>
    </source>
</evidence>
<gene>
    <name evidence="1" type="ORF">B0J13DRAFT_642257</name>
</gene>
<dbReference type="Proteomes" id="UP000717696">
    <property type="component" value="Unassembled WGS sequence"/>
</dbReference>
<dbReference type="AlphaFoldDB" id="A0A9P9E4Y6"/>